<accession>A0AB39BN60</accession>
<sequence length="265" mass="30207">MLGQTINMNNGNVLSENLLSDALEKKELDVYYQPKFHTGTGAIIGAEALLRWNHESYGFITPAEFIPLAEETGLIEPIGFYVLNEVCCKLASLKERGIDVPISINFSKQNLNVDHIETRIFSFLEEYNLDSHSIEIEITENVSLLDPLMREKIKRIAAMNIKIAVDDFGRGRSSIMYLSNPNLHIIKLDKMFMDQIDDVNNRLVIKTIVDLAYKLGKRIICEGVETPEQLTFLKSISCKEVQGFLFSKPLSSKQFDWKLEVNKMK</sequence>
<geneLocation type="plasmid" evidence="2">
    <name>unnamed</name>
</geneLocation>
<dbReference type="AlphaFoldDB" id="A0AB39BN60"/>
<dbReference type="InterPro" id="IPR050706">
    <property type="entry name" value="Cyclic-di-GMP_PDE-like"/>
</dbReference>
<protein>
    <submittedName>
        <fullName evidence="2">EAL domain-containing protein</fullName>
    </submittedName>
</protein>
<organism evidence="2">
    <name type="scientific">Alkalihalophilus sp. As8PL</name>
    <dbReference type="NCBI Taxonomy" id="3237103"/>
    <lineage>
        <taxon>Bacteria</taxon>
        <taxon>Bacillati</taxon>
        <taxon>Bacillota</taxon>
        <taxon>Bacilli</taxon>
        <taxon>Bacillales</taxon>
        <taxon>Bacillaceae</taxon>
        <taxon>Alkalihalophilus</taxon>
    </lineage>
</organism>
<proteinExistence type="predicted"/>
<dbReference type="SUPFAM" id="SSF141868">
    <property type="entry name" value="EAL domain-like"/>
    <property type="match status" value="1"/>
</dbReference>
<gene>
    <name evidence="2" type="ORF">AB3N04_01210</name>
</gene>
<dbReference type="InterPro" id="IPR035919">
    <property type="entry name" value="EAL_sf"/>
</dbReference>
<evidence type="ECO:0000313" key="2">
    <source>
        <dbReference type="EMBL" id="XDI35129.1"/>
    </source>
</evidence>
<dbReference type="EMBL" id="CP162550">
    <property type="protein sequence ID" value="XDI35129.1"/>
    <property type="molecule type" value="Genomic_DNA"/>
</dbReference>
<dbReference type="RefSeq" id="WP_368502746.1">
    <property type="nucleotide sequence ID" value="NZ_CP162550.1"/>
</dbReference>
<dbReference type="CDD" id="cd01948">
    <property type="entry name" value="EAL"/>
    <property type="match status" value="1"/>
</dbReference>
<dbReference type="PANTHER" id="PTHR33121">
    <property type="entry name" value="CYCLIC DI-GMP PHOSPHODIESTERASE PDEF"/>
    <property type="match status" value="1"/>
</dbReference>
<dbReference type="Pfam" id="PF00563">
    <property type="entry name" value="EAL"/>
    <property type="match status" value="1"/>
</dbReference>
<name>A0AB39BN60_9BACI</name>
<evidence type="ECO:0000259" key="1">
    <source>
        <dbReference type="PROSITE" id="PS50883"/>
    </source>
</evidence>
<reference evidence="2" key="1">
    <citation type="submission" date="2024-07" db="EMBL/GenBank/DDBJ databases">
        <title>Identification and characteristics of an arsenic-resistant bacterial isolate, which belongs to a novel species.</title>
        <authorList>
            <person name="Juszczyk A."/>
            <person name="Kowalczyk A."/>
            <person name="Was K."/>
            <person name="Kosowicz W."/>
            <person name="Budzyn A."/>
            <person name="Latowski D."/>
        </authorList>
    </citation>
    <scope>NUCLEOTIDE SEQUENCE</scope>
    <source>
        <strain evidence="2">As8PL</strain>
        <plasmid evidence="2">unnamed</plasmid>
    </source>
</reference>
<dbReference type="PROSITE" id="PS50883">
    <property type="entry name" value="EAL"/>
    <property type="match status" value="1"/>
</dbReference>
<dbReference type="Gene3D" id="3.20.20.450">
    <property type="entry name" value="EAL domain"/>
    <property type="match status" value="1"/>
</dbReference>
<dbReference type="GO" id="GO:0071111">
    <property type="term" value="F:cyclic-guanylate-specific phosphodiesterase activity"/>
    <property type="evidence" value="ECO:0007669"/>
    <property type="project" value="InterPro"/>
</dbReference>
<keyword evidence="2" id="KW-0614">Plasmid</keyword>
<dbReference type="SMART" id="SM00052">
    <property type="entry name" value="EAL"/>
    <property type="match status" value="1"/>
</dbReference>
<dbReference type="PANTHER" id="PTHR33121:SF70">
    <property type="entry name" value="SIGNALING PROTEIN YKOW"/>
    <property type="match status" value="1"/>
</dbReference>
<dbReference type="InterPro" id="IPR001633">
    <property type="entry name" value="EAL_dom"/>
</dbReference>
<feature type="domain" description="EAL" evidence="1">
    <location>
        <begin position="12"/>
        <end position="263"/>
    </location>
</feature>